<protein>
    <submittedName>
        <fullName evidence="2">Bifunctional (P)ppGpp synthetase/guanosine-3',5'-bis(Diphosphate) 3'-pyrophosphohydrolase</fullName>
    </submittedName>
</protein>
<accession>A0AB36CNU0</accession>
<evidence type="ECO:0000313" key="2">
    <source>
        <dbReference type="EMBL" id="NME90359.1"/>
    </source>
</evidence>
<feature type="domain" description="HD/PDEase" evidence="1">
    <location>
        <begin position="32"/>
        <end position="142"/>
    </location>
</feature>
<organism evidence="2 3">
    <name type="scientific">Corynebacterium stationis</name>
    <dbReference type="NCBI Taxonomy" id="1705"/>
    <lineage>
        <taxon>Bacteria</taxon>
        <taxon>Bacillati</taxon>
        <taxon>Actinomycetota</taxon>
        <taxon>Actinomycetes</taxon>
        <taxon>Mycobacteriales</taxon>
        <taxon>Corynebacteriaceae</taxon>
        <taxon>Corynebacterium</taxon>
    </lineage>
</organism>
<reference evidence="2 3" key="1">
    <citation type="submission" date="2020-04" db="EMBL/GenBank/DDBJ databases">
        <authorList>
            <person name="Hitch T.C.A."/>
            <person name="Wylensek D."/>
            <person name="Clavel T."/>
        </authorList>
    </citation>
    <scope>NUCLEOTIDE SEQUENCE [LARGE SCALE GENOMIC DNA]</scope>
    <source>
        <strain evidence="2 3">BL-383-APC-3D</strain>
    </source>
</reference>
<dbReference type="GO" id="GO:0008893">
    <property type="term" value="F:guanosine-3',5'-bis(diphosphate) 3'-diphosphatase activity"/>
    <property type="evidence" value="ECO:0007669"/>
    <property type="project" value="TreeGrafter"/>
</dbReference>
<dbReference type="CDD" id="cd00077">
    <property type="entry name" value="HDc"/>
    <property type="match status" value="1"/>
</dbReference>
<comment type="caution">
    <text evidence="2">The sequence shown here is derived from an EMBL/GenBank/DDBJ whole genome shotgun (WGS) entry which is preliminary data.</text>
</comment>
<dbReference type="PANTHER" id="PTHR46246">
    <property type="entry name" value="GUANOSINE-3',5'-BIS(DIPHOSPHATE) 3'-PYROPHOSPHOHYDROLASE MESH1"/>
    <property type="match status" value="1"/>
</dbReference>
<dbReference type="InterPro" id="IPR052194">
    <property type="entry name" value="MESH1"/>
</dbReference>
<dbReference type="PANTHER" id="PTHR46246:SF1">
    <property type="entry name" value="GUANOSINE-3',5'-BIS(DIPHOSPHATE) 3'-PYROPHOSPHOHYDROLASE MESH1"/>
    <property type="match status" value="1"/>
</dbReference>
<dbReference type="SUPFAM" id="SSF109604">
    <property type="entry name" value="HD-domain/PDEase-like"/>
    <property type="match status" value="1"/>
</dbReference>
<sequence length="214" mass="24428">MSRVDSIVMSDRLLRAINAAAWAHDGQLRKGTEIPYISHVFAVMHLVSQQSGVDEDTLIAALFHDVLEDASERYSAVTMEEEFGEDVVEIVQWVTKDKELSSWRERADMYLEKLEDAPQSALIIAACDKVHNLKSILTDYQELGELLWSRFNSGKESQRWWYWAVYETLQRRLRALGSADLPILDDYRALLVEFDAIGNDWAFKFKATIPGGGL</sequence>
<dbReference type="AlphaFoldDB" id="A0AB36CNU0"/>
<evidence type="ECO:0000313" key="3">
    <source>
        <dbReference type="Proteomes" id="UP000544551"/>
    </source>
</evidence>
<proteinExistence type="predicted"/>
<dbReference type="Pfam" id="PF13328">
    <property type="entry name" value="HD_4"/>
    <property type="match status" value="1"/>
</dbReference>
<dbReference type="SMART" id="SM00471">
    <property type="entry name" value="HDc"/>
    <property type="match status" value="1"/>
</dbReference>
<name>A0AB36CNU0_9CORY</name>
<dbReference type="Proteomes" id="UP000544551">
    <property type="component" value="Unassembled WGS sequence"/>
</dbReference>
<evidence type="ECO:0000259" key="1">
    <source>
        <dbReference type="SMART" id="SM00471"/>
    </source>
</evidence>
<dbReference type="EMBL" id="JABAFZ010000011">
    <property type="protein sequence ID" value="NME90359.1"/>
    <property type="molecule type" value="Genomic_DNA"/>
</dbReference>
<dbReference type="InterPro" id="IPR003607">
    <property type="entry name" value="HD/PDEase_dom"/>
</dbReference>
<gene>
    <name evidence="2" type="ORF">HF853_11895</name>
</gene>
<dbReference type="Gene3D" id="1.10.3210.10">
    <property type="entry name" value="Hypothetical protein af1432"/>
    <property type="match status" value="1"/>
</dbReference>